<evidence type="ECO:0000313" key="12">
    <source>
        <dbReference type="EMBL" id="KAF1808595.1"/>
    </source>
</evidence>
<evidence type="ECO:0000256" key="10">
    <source>
        <dbReference type="SAM" id="MobiDB-lite"/>
    </source>
</evidence>
<feature type="compositionally biased region" description="Polar residues" evidence="10">
    <location>
        <begin position="403"/>
        <end position="419"/>
    </location>
</feature>
<dbReference type="GeneID" id="54420884"/>
<accession>A0A6G1FRX1</accession>
<dbReference type="PANTHER" id="PTHR44899">
    <property type="entry name" value="CAMK FAMILY PROTEIN KINASE"/>
    <property type="match status" value="1"/>
</dbReference>
<proteinExistence type="predicted"/>
<dbReference type="EC" id="2.7.11.1" evidence="1"/>
<dbReference type="Gene3D" id="1.10.510.10">
    <property type="entry name" value="Transferase(Phosphotransferase) domain 1"/>
    <property type="match status" value="1"/>
</dbReference>
<evidence type="ECO:0000256" key="7">
    <source>
        <dbReference type="ARBA" id="ARBA00047899"/>
    </source>
</evidence>
<comment type="catalytic activity">
    <reaction evidence="8">
        <text>L-seryl-[protein] + ATP = O-phospho-L-seryl-[protein] + ADP + H(+)</text>
        <dbReference type="Rhea" id="RHEA:17989"/>
        <dbReference type="Rhea" id="RHEA-COMP:9863"/>
        <dbReference type="Rhea" id="RHEA-COMP:11604"/>
        <dbReference type="ChEBI" id="CHEBI:15378"/>
        <dbReference type="ChEBI" id="CHEBI:29999"/>
        <dbReference type="ChEBI" id="CHEBI:30616"/>
        <dbReference type="ChEBI" id="CHEBI:83421"/>
        <dbReference type="ChEBI" id="CHEBI:456216"/>
        <dbReference type="EC" id="2.7.11.1"/>
    </reaction>
</comment>
<evidence type="ECO:0000256" key="1">
    <source>
        <dbReference type="ARBA" id="ARBA00012513"/>
    </source>
</evidence>
<dbReference type="SUPFAM" id="SSF56112">
    <property type="entry name" value="Protein kinase-like (PK-like)"/>
    <property type="match status" value="1"/>
</dbReference>
<feature type="compositionally biased region" description="Basic and acidic residues" evidence="10">
    <location>
        <begin position="667"/>
        <end position="680"/>
    </location>
</feature>
<evidence type="ECO:0000256" key="9">
    <source>
        <dbReference type="SAM" id="Coils"/>
    </source>
</evidence>
<keyword evidence="4" id="KW-0547">Nucleotide-binding</keyword>
<name>A0A6G1FRX1_9PEZI</name>
<dbReference type="SMART" id="SM00220">
    <property type="entry name" value="S_TKc"/>
    <property type="match status" value="1"/>
</dbReference>
<dbReference type="InterPro" id="IPR011009">
    <property type="entry name" value="Kinase-like_dom_sf"/>
</dbReference>
<dbReference type="Pfam" id="PF00069">
    <property type="entry name" value="Pkinase"/>
    <property type="match status" value="1"/>
</dbReference>
<feature type="coiled-coil region" evidence="9">
    <location>
        <begin position="289"/>
        <end position="320"/>
    </location>
</feature>
<evidence type="ECO:0000256" key="2">
    <source>
        <dbReference type="ARBA" id="ARBA00022527"/>
    </source>
</evidence>
<dbReference type="PROSITE" id="PS50011">
    <property type="entry name" value="PROTEIN_KINASE_DOM"/>
    <property type="match status" value="1"/>
</dbReference>
<keyword evidence="6" id="KW-0067">ATP-binding</keyword>
<dbReference type="GO" id="GO:0005524">
    <property type="term" value="F:ATP binding"/>
    <property type="evidence" value="ECO:0007669"/>
    <property type="project" value="UniProtKB-KW"/>
</dbReference>
<dbReference type="GO" id="GO:0004674">
    <property type="term" value="F:protein serine/threonine kinase activity"/>
    <property type="evidence" value="ECO:0007669"/>
    <property type="project" value="UniProtKB-KW"/>
</dbReference>
<dbReference type="AlphaFoldDB" id="A0A6G1FRX1"/>
<reference evidence="14" key="3">
    <citation type="submission" date="2025-04" db="UniProtKB">
        <authorList>
            <consortium name="RefSeq"/>
        </authorList>
    </citation>
    <scope>IDENTIFICATION</scope>
    <source>
        <strain evidence="14">CBS 781.70</strain>
    </source>
</reference>
<dbReference type="EMBL" id="ML975181">
    <property type="protein sequence ID" value="KAF1808595.1"/>
    <property type="molecule type" value="Genomic_DNA"/>
</dbReference>
<keyword evidence="3" id="KW-0808">Transferase</keyword>
<dbReference type="OrthoDB" id="10250725at2759"/>
<evidence type="ECO:0000313" key="14">
    <source>
        <dbReference type="RefSeq" id="XP_033530226.1"/>
    </source>
</evidence>
<reference evidence="12 14" key="1">
    <citation type="submission" date="2020-01" db="EMBL/GenBank/DDBJ databases">
        <authorList>
            <consortium name="DOE Joint Genome Institute"/>
            <person name="Haridas S."/>
            <person name="Albert R."/>
            <person name="Binder M."/>
            <person name="Bloem J."/>
            <person name="Labutti K."/>
            <person name="Salamov A."/>
            <person name="Andreopoulos B."/>
            <person name="Baker S.E."/>
            <person name="Barry K."/>
            <person name="Bills G."/>
            <person name="Bluhm B.H."/>
            <person name="Cannon C."/>
            <person name="Castanera R."/>
            <person name="Culley D.E."/>
            <person name="Daum C."/>
            <person name="Ezra D."/>
            <person name="Gonzalez J.B."/>
            <person name="Henrissat B."/>
            <person name="Kuo A."/>
            <person name="Liang C."/>
            <person name="Lipzen A."/>
            <person name="Lutzoni F."/>
            <person name="Magnuson J."/>
            <person name="Mondo S."/>
            <person name="Nolan M."/>
            <person name="Ohm R."/>
            <person name="Pangilinan J."/>
            <person name="Park H.-J."/>
            <person name="Ramirez L."/>
            <person name="Alfaro M."/>
            <person name="Sun H."/>
            <person name="Tritt A."/>
            <person name="Yoshinaga Y."/>
            <person name="Zwiers L.-H."/>
            <person name="Turgeon B.G."/>
            <person name="Goodwin S.B."/>
            <person name="Spatafora J.W."/>
            <person name="Crous P.W."/>
            <person name="Grigoriev I.V."/>
        </authorList>
    </citation>
    <scope>NUCLEOTIDE SEQUENCE</scope>
    <source>
        <strain evidence="12 14">CBS 781.70</strain>
    </source>
</reference>
<reference evidence="14" key="2">
    <citation type="submission" date="2020-04" db="EMBL/GenBank/DDBJ databases">
        <authorList>
            <consortium name="NCBI Genome Project"/>
        </authorList>
    </citation>
    <scope>NUCLEOTIDE SEQUENCE</scope>
    <source>
        <strain evidence="14">CBS 781.70</strain>
    </source>
</reference>
<dbReference type="PANTHER" id="PTHR44899:SF10">
    <property type="entry name" value="NIMA-RELATED KINASE 2"/>
    <property type="match status" value="1"/>
</dbReference>
<feature type="compositionally biased region" description="Low complexity" evidence="10">
    <location>
        <begin position="606"/>
        <end position="615"/>
    </location>
</feature>
<dbReference type="Proteomes" id="UP000504638">
    <property type="component" value="Unplaced"/>
</dbReference>
<keyword evidence="9" id="KW-0175">Coiled coil</keyword>
<evidence type="ECO:0000313" key="13">
    <source>
        <dbReference type="Proteomes" id="UP000504638"/>
    </source>
</evidence>
<dbReference type="InterPro" id="IPR008271">
    <property type="entry name" value="Ser/Thr_kinase_AS"/>
</dbReference>
<evidence type="ECO:0000256" key="5">
    <source>
        <dbReference type="ARBA" id="ARBA00022777"/>
    </source>
</evidence>
<keyword evidence="5 12" id="KW-0418">Kinase</keyword>
<evidence type="ECO:0000256" key="8">
    <source>
        <dbReference type="ARBA" id="ARBA00048679"/>
    </source>
</evidence>
<protein>
    <recommendedName>
        <fullName evidence="1">non-specific serine/threonine protein kinase</fullName>
        <ecNumber evidence="1">2.7.11.1</ecNumber>
    </recommendedName>
</protein>
<feature type="compositionally biased region" description="Polar residues" evidence="10">
    <location>
        <begin position="578"/>
        <end position="589"/>
    </location>
</feature>
<keyword evidence="2" id="KW-0723">Serine/threonine-protein kinase</keyword>
<evidence type="ECO:0000256" key="4">
    <source>
        <dbReference type="ARBA" id="ARBA00022741"/>
    </source>
</evidence>
<comment type="catalytic activity">
    <reaction evidence="7">
        <text>L-threonyl-[protein] + ATP = O-phospho-L-threonyl-[protein] + ADP + H(+)</text>
        <dbReference type="Rhea" id="RHEA:46608"/>
        <dbReference type="Rhea" id="RHEA-COMP:11060"/>
        <dbReference type="Rhea" id="RHEA-COMP:11605"/>
        <dbReference type="ChEBI" id="CHEBI:15378"/>
        <dbReference type="ChEBI" id="CHEBI:30013"/>
        <dbReference type="ChEBI" id="CHEBI:30616"/>
        <dbReference type="ChEBI" id="CHEBI:61977"/>
        <dbReference type="ChEBI" id="CHEBI:456216"/>
        <dbReference type="EC" id="2.7.11.1"/>
    </reaction>
</comment>
<dbReference type="CDD" id="cd08217">
    <property type="entry name" value="STKc_Nek2"/>
    <property type="match status" value="1"/>
</dbReference>
<keyword evidence="13" id="KW-1185">Reference proteome</keyword>
<evidence type="ECO:0000259" key="11">
    <source>
        <dbReference type="PROSITE" id="PS50011"/>
    </source>
</evidence>
<dbReference type="InterPro" id="IPR000719">
    <property type="entry name" value="Prot_kinase_dom"/>
</dbReference>
<feature type="domain" description="Protein kinase" evidence="11">
    <location>
        <begin position="7"/>
        <end position="287"/>
    </location>
</feature>
<feature type="region of interest" description="Disordered" evidence="10">
    <location>
        <begin position="529"/>
        <end position="680"/>
    </location>
</feature>
<evidence type="ECO:0000256" key="6">
    <source>
        <dbReference type="ARBA" id="ARBA00022840"/>
    </source>
</evidence>
<feature type="compositionally biased region" description="Acidic residues" evidence="10">
    <location>
        <begin position="541"/>
        <end position="557"/>
    </location>
</feature>
<dbReference type="InterPro" id="IPR051131">
    <property type="entry name" value="NEK_Ser/Thr_kinase_NIMA"/>
</dbReference>
<dbReference type="RefSeq" id="XP_033530226.1">
    <property type="nucleotide sequence ID" value="XM_033680314.1"/>
</dbReference>
<gene>
    <name evidence="12 14" type="ORF">P152DRAFT_462318</name>
</gene>
<dbReference type="PROSITE" id="PS00108">
    <property type="entry name" value="PROTEIN_KINASE_ST"/>
    <property type="match status" value="1"/>
</dbReference>
<feature type="region of interest" description="Disordered" evidence="10">
    <location>
        <begin position="402"/>
        <end position="423"/>
    </location>
</feature>
<evidence type="ECO:0000256" key="3">
    <source>
        <dbReference type="ARBA" id="ARBA00022679"/>
    </source>
</evidence>
<organism evidence="12">
    <name type="scientific">Eremomyces bilateralis CBS 781.70</name>
    <dbReference type="NCBI Taxonomy" id="1392243"/>
    <lineage>
        <taxon>Eukaryota</taxon>
        <taxon>Fungi</taxon>
        <taxon>Dikarya</taxon>
        <taxon>Ascomycota</taxon>
        <taxon>Pezizomycotina</taxon>
        <taxon>Dothideomycetes</taxon>
        <taxon>Dothideomycetes incertae sedis</taxon>
        <taxon>Eremomycetales</taxon>
        <taxon>Eremomycetaceae</taxon>
        <taxon>Eremomyces</taxon>
    </lineage>
</organism>
<dbReference type="Gene3D" id="3.30.200.20">
    <property type="entry name" value="Phosphorylase Kinase, domain 1"/>
    <property type="match status" value="2"/>
</dbReference>
<sequence length="760" mass="85037">MADSEKYEVLEKIGHGSFGVIQKVRRKSDGLILCRKEISYIKMNEKEKSQLLAEMQILKDVRHPNIVAYYEREHLKNTLDVYIYMEYCGNGDLGQYIKRLKTRRDFASEDFVWSILSQLVTALYRCHSGESPPDVKLRSLGLSKDADPTKGTKILHRDLKPENVFLDNNNSVKLGDFGLSKVLGNAKFAQTYVGTPFYMSPEICCGENYQASSDVWSLGCIIYELCAREPPFNAMTQLDLIEKIKKCNFRRIPQQYSDELQEVIFRCLKRNPNDRPSTMELLNHPRIKLMRKEQAIVEWAAELQKREEQLNQRIAVQEAAGASERENARREAEMRTKHECELRCKLEHAREIEMMAQLRLQDLQAQFETAVQEKARFEIEMRTAQMQAEVRRLSGETAHDPFTATQFGRSSTPPSNMDISSDPKPGVQPDINLPFESPLQEKNKLIKPAKRVARTPFGRAQTMIATSRVQDSPMDVTMADPSPMSIACLSLSPRRNQAHSNNIHASNLPPPRNIFAQAAAHAVREKWTNTTTTLPSPTLEASDDSDVDLPLDLDNNDDFPSPTRTKLGDPFKFPKATSRPTIQPRTRTGLTKGRLGSAPNLHAAKSGSSSGSNSSETTLVNASQLKRPVSAVPVIAASPTRRPGTAQPVSPSRARPRSVVTSPTRKPLTENDGAHGFKSKKGNDEMLKAAMRNNIIQGRTLVELSQARGAPVPVAEGEWEKRGAALSDVVVWDPEVDEMPSPFLARGVKSAPAGRRGVFR</sequence>
<feature type="compositionally biased region" description="Low complexity" evidence="10">
    <location>
        <begin position="529"/>
        <end position="539"/>
    </location>
</feature>